<gene>
    <name evidence="2" type="ORF">DFH07DRAFT_946882</name>
</gene>
<keyword evidence="3" id="KW-1185">Reference proteome</keyword>
<dbReference type="Gene3D" id="2.40.40.10">
    <property type="entry name" value="RlpA-like domain"/>
    <property type="match status" value="1"/>
</dbReference>
<evidence type="ECO:0000313" key="2">
    <source>
        <dbReference type="EMBL" id="KAJ7721435.1"/>
    </source>
</evidence>
<accession>A0AAD7MKW0</accession>
<reference evidence="2" key="1">
    <citation type="submission" date="2023-03" db="EMBL/GenBank/DDBJ databases">
        <title>Massive genome expansion in bonnet fungi (Mycena s.s.) driven by repeated elements and novel gene families across ecological guilds.</title>
        <authorList>
            <consortium name="Lawrence Berkeley National Laboratory"/>
            <person name="Harder C.B."/>
            <person name="Miyauchi S."/>
            <person name="Viragh M."/>
            <person name="Kuo A."/>
            <person name="Thoen E."/>
            <person name="Andreopoulos B."/>
            <person name="Lu D."/>
            <person name="Skrede I."/>
            <person name="Drula E."/>
            <person name="Henrissat B."/>
            <person name="Morin E."/>
            <person name="Kohler A."/>
            <person name="Barry K."/>
            <person name="LaButti K."/>
            <person name="Morin E."/>
            <person name="Salamov A."/>
            <person name="Lipzen A."/>
            <person name="Mereny Z."/>
            <person name="Hegedus B."/>
            <person name="Baldrian P."/>
            <person name="Stursova M."/>
            <person name="Weitz H."/>
            <person name="Taylor A."/>
            <person name="Grigoriev I.V."/>
            <person name="Nagy L.G."/>
            <person name="Martin F."/>
            <person name="Kauserud H."/>
        </authorList>
    </citation>
    <scope>NUCLEOTIDE SEQUENCE</scope>
    <source>
        <strain evidence="2">CBHHK188m</strain>
    </source>
</reference>
<proteinExistence type="predicted"/>
<feature type="signal peptide" evidence="1">
    <location>
        <begin position="1"/>
        <end position="19"/>
    </location>
</feature>
<comment type="caution">
    <text evidence="2">The sequence shown here is derived from an EMBL/GenBank/DDBJ whole genome shotgun (WGS) entry which is preliminary data.</text>
</comment>
<feature type="chain" id="PRO_5042223421" evidence="1">
    <location>
        <begin position="20"/>
        <end position="117"/>
    </location>
</feature>
<evidence type="ECO:0000256" key="1">
    <source>
        <dbReference type="SAM" id="SignalP"/>
    </source>
</evidence>
<keyword evidence="1" id="KW-0732">Signal</keyword>
<protein>
    <submittedName>
        <fullName evidence="2">Uncharacterized protein</fullName>
    </submittedName>
</protein>
<organism evidence="2 3">
    <name type="scientific">Mycena maculata</name>
    <dbReference type="NCBI Taxonomy" id="230809"/>
    <lineage>
        <taxon>Eukaryota</taxon>
        <taxon>Fungi</taxon>
        <taxon>Dikarya</taxon>
        <taxon>Basidiomycota</taxon>
        <taxon>Agaricomycotina</taxon>
        <taxon>Agaricomycetes</taxon>
        <taxon>Agaricomycetidae</taxon>
        <taxon>Agaricales</taxon>
        <taxon>Marasmiineae</taxon>
        <taxon>Mycenaceae</taxon>
        <taxon>Mycena</taxon>
    </lineage>
</organism>
<dbReference type="Proteomes" id="UP001215280">
    <property type="component" value="Unassembled WGS sequence"/>
</dbReference>
<evidence type="ECO:0000313" key="3">
    <source>
        <dbReference type="Proteomes" id="UP001215280"/>
    </source>
</evidence>
<dbReference type="AlphaFoldDB" id="A0AAD7MKW0"/>
<dbReference type="InterPro" id="IPR036908">
    <property type="entry name" value="RlpA-like_sf"/>
</dbReference>
<name>A0AAD7MKW0_9AGAR</name>
<sequence>MFFTKSFIAAAVLIGAASAQFTGTATIGFTGTTNCGCPATNGPFAVSIPAALVGSEVCCDVSITVSYNGKTISAVFNGIFDAGAGTENIQLSEEAFAVLEDNSGETSLSPVTWEFSS</sequence>
<dbReference type="SUPFAM" id="SSF50685">
    <property type="entry name" value="Barwin-like endoglucanases"/>
    <property type="match status" value="1"/>
</dbReference>
<dbReference type="EMBL" id="JARJLG010000268">
    <property type="protein sequence ID" value="KAJ7721435.1"/>
    <property type="molecule type" value="Genomic_DNA"/>
</dbReference>